<feature type="transmembrane region" description="Helical" evidence="1">
    <location>
        <begin position="12"/>
        <end position="31"/>
    </location>
</feature>
<proteinExistence type="predicted"/>
<evidence type="ECO:0008006" key="4">
    <source>
        <dbReference type="Google" id="ProtNLM"/>
    </source>
</evidence>
<comment type="caution">
    <text evidence="2">The sequence shown here is derived from an EMBL/GenBank/DDBJ whole genome shotgun (WGS) entry which is preliminary data.</text>
</comment>
<evidence type="ECO:0000313" key="3">
    <source>
        <dbReference type="Proteomes" id="UP000553766"/>
    </source>
</evidence>
<organism evidence="2 3">
    <name type="scientific">Rubricella aquisinus</name>
    <dbReference type="NCBI Taxonomy" id="2028108"/>
    <lineage>
        <taxon>Bacteria</taxon>
        <taxon>Pseudomonadati</taxon>
        <taxon>Pseudomonadota</taxon>
        <taxon>Alphaproteobacteria</taxon>
        <taxon>Rhodobacterales</taxon>
        <taxon>Paracoccaceae</taxon>
        <taxon>Rubricella</taxon>
    </lineage>
</organism>
<keyword evidence="1" id="KW-0812">Transmembrane</keyword>
<dbReference type="AlphaFoldDB" id="A0A840X1B6"/>
<keyword evidence="1" id="KW-0472">Membrane</keyword>
<accession>A0A840X1B6</accession>
<dbReference type="RefSeq" id="WP_184013117.1">
    <property type="nucleotide sequence ID" value="NZ_JACIJS010000014.1"/>
</dbReference>
<name>A0A840X1B6_9RHOB</name>
<keyword evidence="3" id="KW-1185">Reference proteome</keyword>
<evidence type="ECO:0000256" key="1">
    <source>
        <dbReference type="SAM" id="Phobius"/>
    </source>
</evidence>
<gene>
    <name evidence="2" type="ORF">FHS89_003207</name>
</gene>
<evidence type="ECO:0000313" key="2">
    <source>
        <dbReference type="EMBL" id="MBB5517160.1"/>
    </source>
</evidence>
<keyword evidence="1" id="KW-1133">Transmembrane helix</keyword>
<dbReference type="Proteomes" id="UP000553766">
    <property type="component" value="Unassembled WGS sequence"/>
</dbReference>
<protein>
    <recommendedName>
        <fullName evidence="4">DUF4399 domain-containing protein</fullName>
    </recommendedName>
</protein>
<sequence length="150" mass="16305">MRPCKTLQLKPIYLVHWTVAALFVGMLLALASTEVPTGEHHGPTHIHVHATQEVDPDSPPEVTLAVSEDALSGWNVIVSTRSLVFAPEMINEDNVQQHGHAHLDVHDPKIARLYGPAFHIADLPEGRNSKSVSLNANDHSDLVLSGQPIA</sequence>
<reference evidence="2 3" key="1">
    <citation type="submission" date="2020-08" db="EMBL/GenBank/DDBJ databases">
        <title>Genomic Encyclopedia of Type Strains, Phase IV (KMG-IV): sequencing the most valuable type-strain genomes for metagenomic binning, comparative biology and taxonomic classification.</title>
        <authorList>
            <person name="Goeker M."/>
        </authorList>
    </citation>
    <scope>NUCLEOTIDE SEQUENCE [LARGE SCALE GENOMIC DNA]</scope>
    <source>
        <strain evidence="2 3">DSM 103377</strain>
    </source>
</reference>
<dbReference type="EMBL" id="JACIJS010000014">
    <property type="protein sequence ID" value="MBB5517160.1"/>
    <property type="molecule type" value="Genomic_DNA"/>
</dbReference>